<protein>
    <submittedName>
        <fullName evidence="3">DUF104 domain-containing protein</fullName>
    </submittedName>
</protein>
<name>A0A0N4VV02_HAEPC</name>
<proteinExistence type="predicted"/>
<accession>A0A0N4VV02</accession>
<organism evidence="3">
    <name type="scientific">Haemonchus placei</name>
    <name type="common">Barber's pole worm</name>
    <dbReference type="NCBI Taxonomy" id="6290"/>
    <lineage>
        <taxon>Eukaryota</taxon>
        <taxon>Metazoa</taxon>
        <taxon>Ecdysozoa</taxon>
        <taxon>Nematoda</taxon>
        <taxon>Chromadorea</taxon>
        <taxon>Rhabditida</taxon>
        <taxon>Rhabditina</taxon>
        <taxon>Rhabditomorpha</taxon>
        <taxon>Strongyloidea</taxon>
        <taxon>Trichostrongylidae</taxon>
        <taxon>Haemonchus</taxon>
    </lineage>
</organism>
<evidence type="ECO:0000313" key="3">
    <source>
        <dbReference type="WBParaSite" id="HPLM_0000111901-mRNA-1"/>
    </source>
</evidence>
<dbReference type="EMBL" id="UZAF01001304">
    <property type="protein sequence ID" value="VDO07976.1"/>
    <property type="molecule type" value="Genomic_DNA"/>
</dbReference>
<keyword evidence="2" id="KW-1185">Reference proteome</keyword>
<dbReference type="Proteomes" id="UP000268014">
    <property type="component" value="Unassembled WGS sequence"/>
</dbReference>
<gene>
    <name evidence="1" type="ORF">HPLM_LOCUS1120</name>
</gene>
<evidence type="ECO:0000313" key="1">
    <source>
        <dbReference type="EMBL" id="VDO07976.1"/>
    </source>
</evidence>
<reference evidence="3" key="1">
    <citation type="submission" date="2017-02" db="UniProtKB">
        <authorList>
            <consortium name="WormBaseParasite"/>
        </authorList>
    </citation>
    <scope>IDENTIFICATION</scope>
</reference>
<reference evidence="1 2" key="2">
    <citation type="submission" date="2018-11" db="EMBL/GenBank/DDBJ databases">
        <authorList>
            <consortium name="Pathogen Informatics"/>
        </authorList>
    </citation>
    <scope>NUCLEOTIDE SEQUENCE [LARGE SCALE GENOMIC DNA]</scope>
    <source>
        <strain evidence="1 2">MHpl1</strain>
    </source>
</reference>
<evidence type="ECO:0000313" key="2">
    <source>
        <dbReference type="Proteomes" id="UP000268014"/>
    </source>
</evidence>
<sequence>MRADAWDETAFKELLIPVVIRFIDKEPAVDVERETVLGTPVILRRLNRRFSDTKQELELVEQDTAVYWKDVARRFGTSYGRISGEV</sequence>
<dbReference type="WBParaSite" id="HPLM_0000111901-mRNA-1">
    <property type="protein sequence ID" value="HPLM_0000111901-mRNA-1"/>
    <property type="gene ID" value="HPLM_0000111901"/>
</dbReference>
<dbReference type="AlphaFoldDB" id="A0A0N4VV02"/>